<dbReference type="EMBL" id="MFLN01000006">
    <property type="protein sequence ID" value="OGG67489.1"/>
    <property type="molecule type" value="Genomic_DNA"/>
</dbReference>
<evidence type="ECO:0000313" key="7">
    <source>
        <dbReference type="EMBL" id="OGG67489.1"/>
    </source>
</evidence>
<dbReference type="PANTHER" id="PTHR14413">
    <property type="entry name" value="RIBOSOMAL PROTEIN L17"/>
    <property type="match status" value="1"/>
</dbReference>
<dbReference type="SUPFAM" id="SSF64263">
    <property type="entry name" value="Prokaryotic ribosomal protein L17"/>
    <property type="match status" value="1"/>
</dbReference>
<evidence type="ECO:0000313" key="8">
    <source>
        <dbReference type="Proteomes" id="UP000178572"/>
    </source>
</evidence>
<keyword evidence="2 5" id="KW-0689">Ribosomal protein</keyword>
<comment type="similarity">
    <text evidence="1 5">Belongs to the bacterial ribosomal protein bL17 family.</text>
</comment>
<evidence type="ECO:0000256" key="5">
    <source>
        <dbReference type="RuleBase" id="RU000660"/>
    </source>
</evidence>
<dbReference type="InterPro" id="IPR047859">
    <property type="entry name" value="Ribosomal_bL17_CS"/>
</dbReference>
<keyword evidence="3 5" id="KW-0687">Ribonucleoprotein</keyword>
<dbReference type="PANTHER" id="PTHR14413:SF16">
    <property type="entry name" value="LARGE RIBOSOMAL SUBUNIT PROTEIN BL17M"/>
    <property type="match status" value="1"/>
</dbReference>
<dbReference type="Gene3D" id="3.90.1030.10">
    <property type="entry name" value="Ribosomal protein L17"/>
    <property type="match status" value="1"/>
</dbReference>
<dbReference type="InterPro" id="IPR036373">
    <property type="entry name" value="Ribosomal_bL17_sf"/>
</dbReference>
<dbReference type="GO" id="GO:0022625">
    <property type="term" value="C:cytosolic large ribosomal subunit"/>
    <property type="evidence" value="ECO:0007669"/>
    <property type="project" value="TreeGrafter"/>
</dbReference>
<evidence type="ECO:0000256" key="4">
    <source>
        <dbReference type="ARBA" id="ARBA00035494"/>
    </source>
</evidence>
<name>A0A1F6E1D3_9BACT</name>
<dbReference type="GO" id="GO:0006412">
    <property type="term" value="P:translation"/>
    <property type="evidence" value="ECO:0007669"/>
    <property type="project" value="InterPro"/>
</dbReference>
<accession>A0A1F6E1D3</accession>
<sequence length="117" mass="13195">MRHHDRNRKLGREKGQRTALLRSLARSLVLSEGITTTTAKAKALRPYVERLITTSKKGTLAASHIVVERLGGALDTERKLRELATRYTKRAGGYTRIVRLGRVGKRVGEMARIEFIK</sequence>
<proteinExistence type="inferred from homology"/>
<dbReference type="InterPro" id="IPR000456">
    <property type="entry name" value="Ribosomal_bL17"/>
</dbReference>
<organism evidence="7 8">
    <name type="scientific">Candidatus Kaiserbacteria bacterium RIFCSPHIGHO2_02_FULL_59_21</name>
    <dbReference type="NCBI Taxonomy" id="1798500"/>
    <lineage>
        <taxon>Bacteria</taxon>
        <taxon>Candidatus Kaiseribacteriota</taxon>
    </lineage>
</organism>
<gene>
    <name evidence="7" type="ORF">A3C21_00095</name>
</gene>
<protein>
    <recommendedName>
        <fullName evidence="4 6">50S ribosomal protein L17</fullName>
    </recommendedName>
</protein>
<evidence type="ECO:0000256" key="3">
    <source>
        <dbReference type="ARBA" id="ARBA00023274"/>
    </source>
</evidence>
<evidence type="ECO:0000256" key="1">
    <source>
        <dbReference type="ARBA" id="ARBA00008777"/>
    </source>
</evidence>
<evidence type="ECO:0000256" key="6">
    <source>
        <dbReference type="RuleBase" id="RU000661"/>
    </source>
</evidence>
<dbReference type="PROSITE" id="PS01167">
    <property type="entry name" value="RIBOSOMAL_L17"/>
    <property type="match status" value="1"/>
</dbReference>
<evidence type="ECO:0000256" key="2">
    <source>
        <dbReference type="ARBA" id="ARBA00022980"/>
    </source>
</evidence>
<dbReference type="NCBIfam" id="TIGR00059">
    <property type="entry name" value="L17"/>
    <property type="match status" value="1"/>
</dbReference>
<comment type="caution">
    <text evidence="7">The sequence shown here is derived from an EMBL/GenBank/DDBJ whole genome shotgun (WGS) entry which is preliminary data.</text>
</comment>
<dbReference type="STRING" id="1798500.A3C21_00095"/>
<reference evidence="7 8" key="1">
    <citation type="journal article" date="2016" name="Nat. Commun.">
        <title>Thousands of microbial genomes shed light on interconnected biogeochemical processes in an aquifer system.</title>
        <authorList>
            <person name="Anantharaman K."/>
            <person name="Brown C.T."/>
            <person name="Hug L.A."/>
            <person name="Sharon I."/>
            <person name="Castelle C.J."/>
            <person name="Probst A.J."/>
            <person name="Thomas B.C."/>
            <person name="Singh A."/>
            <person name="Wilkins M.J."/>
            <person name="Karaoz U."/>
            <person name="Brodie E.L."/>
            <person name="Williams K.H."/>
            <person name="Hubbard S.S."/>
            <person name="Banfield J.F."/>
        </authorList>
    </citation>
    <scope>NUCLEOTIDE SEQUENCE [LARGE SCALE GENOMIC DNA]</scope>
</reference>
<dbReference type="Pfam" id="PF01196">
    <property type="entry name" value="Ribosomal_L17"/>
    <property type="match status" value="1"/>
</dbReference>
<dbReference type="AlphaFoldDB" id="A0A1F6E1D3"/>
<dbReference type="Proteomes" id="UP000178572">
    <property type="component" value="Unassembled WGS sequence"/>
</dbReference>
<dbReference type="GO" id="GO:0003735">
    <property type="term" value="F:structural constituent of ribosome"/>
    <property type="evidence" value="ECO:0007669"/>
    <property type="project" value="InterPro"/>
</dbReference>